<dbReference type="Proteomes" id="UP001307889">
    <property type="component" value="Chromosome 13"/>
</dbReference>
<organism evidence="1 2">
    <name type="scientific">Nesidiocoris tenuis</name>
    <dbReference type="NCBI Taxonomy" id="355587"/>
    <lineage>
        <taxon>Eukaryota</taxon>
        <taxon>Metazoa</taxon>
        <taxon>Ecdysozoa</taxon>
        <taxon>Arthropoda</taxon>
        <taxon>Hexapoda</taxon>
        <taxon>Insecta</taxon>
        <taxon>Pterygota</taxon>
        <taxon>Neoptera</taxon>
        <taxon>Paraneoptera</taxon>
        <taxon>Hemiptera</taxon>
        <taxon>Heteroptera</taxon>
        <taxon>Panheteroptera</taxon>
        <taxon>Cimicomorpha</taxon>
        <taxon>Miridae</taxon>
        <taxon>Dicyphina</taxon>
        <taxon>Nesidiocoris</taxon>
    </lineage>
</organism>
<name>A0ABN7BD82_9HEMI</name>
<protein>
    <recommendedName>
        <fullName evidence="3">Secreted protein</fullName>
    </recommendedName>
</protein>
<evidence type="ECO:0000313" key="2">
    <source>
        <dbReference type="Proteomes" id="UP001307889"/>
    </source>
</evidence>
<evidence type="ECO:0008006" key="3">
    <source>
        <dbReference type="Google" id="ProtNLM"/>
    </source>
</evidence>
<accession>A0ABN7BD82</accession>
<evidence type="ECO:0000313" key="1">
    <source>
        <dbReference type="EMBL" id="BET01643.1"/>
    </source>
</evidence>
<keyword evidence="2" id="KW-1185">Reference proteome</keyword>
<gene>
    <name evidence="1" type="ORF">NTJ_14460</name>
</gene>
<sequence>MKGLVLSSIPLLIYSSRTPVVRLRERDPIVAVAHSSKRPPIVCSMDPSAYWISPLTFPLRNRIIMPFCLLAHRLNSTERVYSVE</sequence>
<reference evidence="1 2" key="1">
    <citation type="submission" date="2023-09" db="EMBL/GenBank/DDBJ databases">
        <title>Nesidiocoris tenuis whole genome shotgun sequence.</title>
        <authorList>
            <person name="Shibata T."/>
            <person name="Shimoda M."/>
            <person name="Kobayashi T."/>
            <person name="Uehara T."/>
        </authorList>
    </citation>
    <scope>NUCLEOTIDE SEQUENCE [LARGE SCALE GENOMIC DNA]</scope>
    <source>
        <strain evidence="1 2">Japan</strain>
    </source>
</reference>
<proteinExistence type="predicted"/>
<dbReference type="EMBL" id="AP028921">
    <property type="protein sequence ID" value="BET01643.1"/>
    <property type="molecule type" value="Genomic_DNA"/>
</dbReference>